<feature type="region of interest" description="Disordered" evidence="1">
    <location>
        <begin position="1"/>
        <end position="163"/>
    </location>
</feature>
<name>A0A5C5FYW2_9BASI</name>
<reference evidence="2 3" key="1">
    <citation type="submission" date="2019-03" db="EMBL/GenBank/DDBJ databases">
        <title>Rhodosporidium diobovatum UCD-FST 08-225 genome sequencing, assembly, and annotation.</title>
        <authorList>
            <person name="Fakankun I.U."/>
            <person name="Fristensky B."/>
            <person name="Levin D.B."/>
        </authorList>
    </citation>
    <scope>NUCLEOTIDE SEQUENCE [LARGE SCALE GENOMIC DNA]</scope>
    <source>
        <strain evidence="2 3">UCD-FST 08-225</strain>
    </source>
</reference>
<evidence type="ECO:0000256" key="1">
    <source>
        <dbReference type="SAM" id="MobiDB-lite"/>
    </source>
</evidence>
<sequence>MVSSDDSTGEIGNEASTLDVKPRPDTSAATSVDSTEAHEPAPQPVHSTTESDVPEPAPLTADSLAALSASTSTSAWLARRPSRASTTSVESETSSAVNGYVQDVLRRASDLGARFEREEQEEVEGKAPLDHAGFAEEDGRGAGAEDGGETVDREARGETGEDE</sequence>
<evidence type="ECO:0000313" key="2">
    <source>
        <dbReference type="EMBL" id="TNY20891.1"/>
    </source>
</evidence>
<feature type="compositionally biased region" description="Low complexity" evidence="1">
    <location>
        <begin position="58"/>
        <end position="97"/>
    </location>
</feature>
<keyword evidence="3" id="KW-1185">Reference proteome</keyword>
<dbReference type="AlphaFoldDB" id="A0A5C5FYW2"/>
<dbReference type="Proteomes" id="UP000311382">
    <property type="component" value="Unassembled WGS sequence"/>
</dbReference>
<dbReference type="EMBL" id="SOZI01000055">
    <property type="protein sequence ID" value="TNY20891.1"/>
    <property type="molecule type" value="Genomic_DNA"/>
</dbReference>
<comment type="caution">
    <text evidence="2">The sequence shown here is derived from an EMBL/GenBank/DDBJ whole genome shotgun (WGS) entry which is preliminary data.</text>
</comment>
<feature type="compositionally biased region" description="Basic and acidic residues" evidence="1">
    <location>
        <begin position="150"/>
        <end position="163"/>
    </location>
</feature>
<accession>A0A5C5FYW2</accession>
<organism evidence="2 3">
    <name type="scientific">Rhodotorula diobovata</name>
    <dbReference type="NCBI Taxonomy" id="5288"/>
    <lineage>
        <taxon>Eukaryota</taxon>
        <taxon>Fungi</taxon>
        <taxon>Dikarya</taxon>
        <taxon>Basidiomycota</taxon>
        <taxon>Pucciniomycotina</taxon>
        <taxon>Microbotryomycetes</taxon>
        <taxon>Sporidiobolales</taxon>
        <taxon>Sporidiobolaceae</taxon>
        <taxon>Rhodotorula</taxon>
    </lineage>
</organism>
<evidence type="ECO:0000313" key="3">
    <source>
        <dbReference type="Proteomes" id="UP000311382"/>
    </source>
</evidence>
<proteinExistence type="predicted"/>
<gene>
    <name evidence="2" type="ORF">DMC30DRAFT_396439</name>
</gene>
<protein>
    <submittedName>
        <fullName evidence="2">Uncharacterized protein</fullName>
    </submittedName>
</protein>
<feature type="compositionally biased region" description="Basic and acidic residues" evidence="1">
    <location>
        <begin position="104"/>
        <end position="140"/>
    </location>
</feature>